<protein>
    <submittedName>
        <fullName evidence="10">RNA polymerase II elongation factor ELL2</fullName>
    </submittedName>
</protein>
<feature type="region of interest" description="Disordered" evidence="8">
    <location>
        <begin position="25"/>
        <end position="50"/>
    </location>
</feature>
<evidence type="ECO:0000259" key="9">
    <source>
        <dbReference type="PROSITE" id="PS51980"/>
    </source>
</evidence>
<feature type="compositionally biased region" description="Polar residues" evidence="8">
    <location>
        <begin position="294"/>
        <end position="313"/>
    </location>
</feature>
<dbReference type="Gene3D" id="6.10.140.340">
    <property type="match status" value="1"/>
</dbReference>
<feature type="domain" description="OCEL" evidence="9">
    <location>
        <begin position="636"/>
        <end position="746"/>
    </location>
</feature>
<evidence type="ECO:0000256" key="8">
    <source>
        <dbReference type="SAM" id="MobiDB-lite"/>
    </source>
</evidence>
<keyword evidence="10" id="KW-0251">Elongation factor</keyword>
<feature type="region of interest" description="Disordered" evidence="8">
    <location>
        <begin position="452"/>
        <end position="584"/>
    </location>
</feature>
<dbReference type="PROSITE" id="PS51980">
    <property type="entry name" value="OCEL"/>
    <property type="match status" value="1"/>
</dbReference>
<dbReference type="Pfam" id="PF07303">
    <property type="entry name" value="Occludin_ELL"/>
    <property type="match status" value="1"/>
</dbReference>
<sequence length="750" mass="83388">MVEQVNGWCQAKVDASGGLIAPPITLQTETSSGSGGGATIQRQGKGGRPWPVAARNMAGVGNAVLAAVEVLPASMGPDDSGTAAGWWSRGSDSNIFSLAFNTDNKTNSQAAPKGGAAGLREEQRYGLSCGRLGQDNITVLHVKLTETAIRALETYQSHKNLIPFRPSIQFQGLQGLVKIPRNDPINEVHTFNFYLSNVGKDNPQGSFDCIQQRFSSSGASQLNCLGFIQDKITVCATNDSYQMTRERMTQAEEESRNRSTKVIKPGGPYVGKRVQIRKAPQALSDAVPERKRSTPMNPANTIRKTHGSSSVSQRPYRDRVIHLLALKAYKKPELLARLQKDGVNQKDKNSLGAILQQVANLNPKDLSYTLKDYVFKELQRDWPGYNEIDRRSLEFVLSKKLNASQNAASTRRSESPVCSSRDIASSPQKRLLESEFIDPLVNKKARISHLTNRVPPTLNGHLNSTSEKSAGLLPPPAAAAIPTAPPLPSNHLPASNPPQTVDSNSNSPSTPEGRGTQDLPVDSFSQNSSNCEDQQDKYTSRTSLETLPSDSVLLKCPKPMEENHSMSHKKSKKKSKKHKEKDQIKIHDIEMNEEKEEDLKGDEEIAKLNNSSPDSNEGVKEGCTASMEPSSTIELPDYLIKYIAIVSYEQRQNYKADFNAEYDEYRALHARMETVARRFIKLDAQRKRLSPGSKEYQNVHEEVLQEYQKIKQSSPNYHEEKYRCEYLHNKLAHIKRLIGEFDQQQAEAWH</sequence>
<keyword evidence="6" id="KW-0539">Nucleus</keyword>
<dbReference type="Proteomes" id="UP000052978">
    <property type="component" value="Unassembled WGS sequence"/>
</dbReference>
<dbReference type="GO" id="GO:0000987">
    <property type="term" value="F:cis-regulatory region sequence-specific DNA binding"/>
    <property type="evidence" value="ECO:0007669"/>
    <property type="project" value="TreeGrafter"/>
</dbReference>
<feature type="compositionally biased region" description="Basic residues" evidence="8">
    <location>
        <begin position="566"/>
        <end position="579"/>
    </location>
</feature>
<feature type="compositionally biased region" description="Polar residues" evidence="8">
    <location>
        <begin position="540"/>
        <end position="549"/>
    </location>
</feature>
<reference evidence="10 11" key="1">
    <citation type="journal article" date="2013" name="Nat. Commun.">
        <title>Genome analysis reveals insights into physiology and longevity of the Brandt's bat Myotis brandtii.</title>
        <authorList>
            <person name="Seim I."/>
            <person name="Fang X."/>
            <person name="Xiong Z."/>
            <person name="Lobanov A.V."/>
            <person name="Huang Z."/>
            <person name="Ma S."/>
            <person name="Feng Y."/>
            <person name="Turanov A.A."/>
            <person name="Zhu Y."/>
            <person name="Lenz T.L."/>
            <person name="Gerashchenko M.V."/>
            <person name="Fan D."/>
            <person name="Hee Yim S."/>
            <person name="Yao X."/>
            <person name="Jordan D."/>
            <person name="Xiong Y."/>
            <person name="Ma Y."/>
            <person name="Lyapunov A.N."/>
            <person name="Chen G."/>
            <person name="Kulakova O.I."/>
            <person name="Sun Y."/>
            <person name="Lee S.G."/>
            <person name="Bronson R.T."/>
            <person name="Moskalev A.A."/>
            <person name="Sunyaev S.R."/>
            <person name="Zhang G."/>
            <person name="Krogh A."/>
            <person name="Wang J."/>
            <person name="Gladyshev V.N."/>
        </authorList>
    </citation>
    <scope>NUCLEOTIDE SEQUENCE [LARGE SCALE GENOMIC DNA]</scope>
</reference>
<dbReference type="InterPro" id="IPR010844">
    <property type="entry name" value="Occludin_ELL"/>
</dbReference>
<keyword evidence="11" id="KW-1185">Reference proteome</keyword>
<dbReference type="GO" id="GO:0032968">
    <property type="term" value="P:positive regulation of transcription elongation by RNA polymerase II"/>
    <property type="evidence" value="ECO:0007669"/>
    <property type="project" value="TreeGrafter"/>
</dbReference>
<feature type="region of interest" description="Disordered" evidence="8">
    <location>
        <begin position="404"/>
        <end position="425"/>
    </location>
</feature>
<dbReference type="Pfam" id="PF10390">
    <property type="entry name" value="ELL"/>
    <property type="match status" value="1"/>
</dbReference>
<dbReference type="PANTHER" id="PTHR23288">
    <property type="entry name" value="OCCLUDIN AND RNA POLYMERASE II ELONGATION FACTOR ELL"/>
    <property type="match status" value="1"/>
</dbReference>
<evidence type="ECO:0000256" key="3">
    <source>
        <dbReference type="ARBA" id="ARBA00022553"/>
    </source>
</evidence>
<keyword evidence="10" id="KW-0648">Protein biosynthesis</keyword>
<keyword evidence="4" id="KW-0805">Transcription regulation</keyword>
<evidence type="ECO:0000256" key="2">
    <source>
        <dbReference type="ARBA" id="ARBA00009171"/>
    </source>
</evidence>
<dbReference type="GO" id="GO:0003746">
    <property type="term" value="F:translation elongation factor activity"/>
    <property type="evidence" value="ECO:0007669"/>
    <property type="project" value="UniProtKB-KW"/>
</dbReference>
<name>S7N1Y0_MYOBR</name>
<gene>
    <name evidence="10" type="ORF">D623_10033891</name>
</gene>
<dbReference type="EMBL" id="KE163134">
    <property type="protein sequence ID" value="EPQ10986.1"/>
    <property type="molecule type" value="Genomic_DNA"/>
</dbReference>
<evidence type="ECO:0000313" key="10">
    <source>
        <dbReference type="EMBL" id="EPQ10986.1"/>
    </source>
</evidence>
<comment type="subcellular location">
    <subcellularLocation>
        <location evidence="1">Nucleus</location>
    </subcellularLocation>
</comment>
<dbReference type="GO" id="GO:0042795">
    <property type="term" value="P:snRNA transcription by RNA polymerase II"/>
    <property type="evidence" value="ECO:0007669"/>
    <property type="project" value="TreeGrafter"/>
</dbReference>
<feature type="region of interest" description="Disordered" evidence="8">
    <location>
        <begin position="281"/>
        <end position="313"/>
    </location>
</feature>
<dbReference type="InterPro" id="IPR042065">
    <property type="entry name" value="E3_ELL-like"/>
</dbReference>
<proteinExistence type="inferred from homology"/>
<organism evidence="10 11">
    <name type="scientific">Myotis brandtii</name>
    <name type="common">Brandt's bat</name>
    <dbReference type="NCBI Taxonomy" id="109478"/>
    <lineage>
        <taxon>Eukaryota</taxon>
        <taxon>Metazoa</taxon>
        <taxon>Chordata</taxon>
        <taxon>Craniata</taxon>
        <taxon>Vertebrata</taxon>
        <taxon>Euteleostomi</taxon>
        <taxon>Mammalia</taxon>
        <taxon>Eutheria</taxon>
        <taxon>Laurasiatheria</taxon>
        <taxon>Chiroptera</taxon>
        <taxon>Yangochiroptera</taxon>
        <taxon>Vespertilionidae</taxon>
        <taxon>Myotis</taxon>
    </lineage>
</organism>
<dbReference type="GO" id="GO:0006368">
    <property type="term" value="P:transcription elongation by RNA polymerase II"/>
    <property type="evidence" value="ECO:0007669"/>
    <property type="project" value="InterPro"/>
</dbReference>
<dbReference type="eggNOG" id="KOG4796">
    <property type="taxonomic scope" value="Eukaryota"/>
</dbReference>
<feature type="compositionally biased region" description="Polar residues" evidence="8">
    <location>
        <begin position="523"/>
        <end position="532"/>
    </location>
</feature>
<dbReference type="SUPFAM" id="SSF46785">
    <property type="entry name" value="Winged helix' DNA-binding domain"/>
    <property type="match status" value="1"/>
</dbReference>
<feature type="compositionally biased region" description="Polar residues" evidence="8">
    <location>
        <begin position="497"/>
        <end position="510"/>
    </location>
</feature>
<evidence type="ECO:0000256" key="1">
    <source>
        <dbReference type="ARBA" id="ARBA00004123"/>
    </source>
</evidence>
<evidence type="ECO:0000256" key="4">
    <source>
        <dbReference type="ARBA" id="ARBA00023015"/>
    </source>
</evidence>
<comment type="similarity">
    <text evidence="2 7">Belongs to the ELL/occludin family.</text>
</comment>
<dbReference type="Gene3D" id="1.10.10.2670">
    <property type="entry name" value="E3 ubiquitin-protein ligase"/>
    <property type="match status" value="1"/>
</dbReference>
<dbReference type="PANTHER" id="PTHR23288:SF8">
    <property type="entry name" value="RNA POLYMERASE II ELONGATION FACTOR ELL2"/>
    <property type="match status" value="1"/>
</dbReference>
<dbReference type="InterPro" id="IPR036390">
    <property type="entry name" value="WH_DNA-bd_sf"/>
</dbReference>
<feature type="compositionally biased region" description="Pro residues" evidence="8">
    <location>
        <begin position="473"/>
        <end position="488"/>
    </location>
</feature>
<dbReference type="AlphaFoldDB" id="S7N1Y0"/>
<keyword evidence="3" id="KW-0597">Phosphoprotein</keyword>
<dbReference type="FunFam" id="1.10.10.2670:FF:000002">
    <property type="entry name" value="RNA polymerase II elongation factor ELL2"/>
    <property type="match status" value="1"/>
</dbReference>
<keyword evidence="5" id="KW-0804">Transcription</keyword>
<dbReference type="InterPro" id="IPR019464">
    <property type="entry name" value="ELL_N"/>
</dbReference>
<evidence type="ECO:0000256" key="7">
    <source>
        <dbReference type="PROSITE-ProRule" id="PRU01324"/>
    </source>
</evidence>
<evidence type="ECO:0000256" key="5">
    <source>
        <dbReference type="ARBA" id="ARBA00023163"/>
    </source>
</evidence>
<dbReference type="InterPro" id="IPR031176">
    <property type="entry name" value="ELL/occludin"/>
</dbReference>
<dbReference type="GO" id="GO:0008023">
    <property type="term" value="C:transcription elongation factor complex"/>
    <property type="evidence" value="ECO:0007669"/>
    <property type="project" value="InterPro"/>
</dbReference>
<accession>S7N1Y0</accession>
<evidence type="ECO:0000313" key="11">
    <source>
        <dbReference type="Proteomes" id="UP000052978"/>
    </source>
</evidence>
<dbReference type="SUPFAM" id="SSF144292">
    <property type="entry name" value="occludin/ELL-like"/>
    <property type="match status" value="1"/>
</dbReference>
<evidence type="ECO:0000256" key="6">
    <source>
        <dbReference type="ARBA" id="ARBA00023242"/>
    </source>
</evidence>